<evidence type="ECO:0000313" key="3">
    <source>
        <dbReference type="Proteomes" id="UP000629619"/>
    </source>
</evidence>
<sequence>MTGHFPQRTSLTASEPAIRCRIPADRPTITASARVSRAAAVSSVNGSAGRAERRPAAASVRKRPPGGDHSSAGRLSMKELTEKTALPAPAGP</sequence>
<organism evidence="2 3">
    <name type="scientific">Actinoplanes siamensis</name>
    <dbReference type="NCBI Taxonomy" id="1223317"/>
    <lineage>
        <taxon>Bacteria</taxon>
        <taxon>Bacillati</taxon>
        <taxon>Actinomycetota</taxon>
        <taxon>Actinomycetes</taxon>
        <taxon>Micromonosporales</taxon>
        <taxon>Micromonosporaceae</taxon>
        <taxon>Actinoplanes</taxon>
    </lineage>
</organism>
<comment type="caution">
    <text evidence="2">The sequence shown here is derived from an EMBL/GenBank/DDBJ whole genome shotgun (WGS) entry which is preliminary data.</text>
</comment>
<keyword evidence="3" id="KW-1185">Reference proteome</keyword>
<feature type="region of interest" description="Disordered" evidence="1">
    <location>
        <begin position="1"/>
        <end position="92"/>
    </location>
</feature>
<proteinExistence type="predicted"/>
<reference evidence="2" key="1">
    <citation type="submission" date="2021-01" db="EMBL/GenBank/DDBJ databases">
        <title>Whole genome shotgun sequence of Actinoplanes siamensis NBRC 109076.</title>
        <authorList>
            <person name="Komaki H."/>
            <person name="Tamura T."/>
        </authorList>
    </citation>
    <scope>NUCLEOTIDE SEQUENCE</scope>
    <source>
        <strain evidence="2">NBRC 109076</strain>
    </source>
</reference>
<evidence type="ECO:0000256" key="1">
    <source>
        <dbReference type="SAM" id="MobiDB-lite"/>
    </source>
</evidence>
<accession>A0A919KDY4</accession>
<dbReference type="AlphaFoldDB" id="A0A919KDY4"/>
<name>A0A919KDY4_9ACTN</name>
<evidence type="ECO:0000313" key="2">
    <source>
        <dbReference type="EMBL" id="GIF03437.1"/>
    </source>
</evidence>
<feature type="compositionally biased region" description="Low complexity" evidence="1">
    <location>
        <begin position="31"/>
        <end position="49"/>
    </location>
</feature>
<dbReference type="Proteomes" id="UP000629619">
    <property type="component" value="Unassembled WGS sequence"/>
</dbReference>
<gene>
    <name evidence="2" type="ORF">Asi03nite_09750</name>
</gene>
<protein>
    <submittedName>
        <fullName evidence="2">Uncharacterized protein</fullName>
    </submittedName>
</protein>
<dbReference type="EMBL" id="BOMW01000011">
    <property type="protein sequence ID" value="GIF03437.1"/>
    <property type="molecule type" value="Genomic_DNA"/>
</dbReference>